<dbReference type="AlphaFoldDB" id="X1HHV9"/>
<name>X1HHV9_9ZZZZ</name>
<evidence type="ECO:0000313" key="1">
    <source>
        <dbReference type="EMBL" id="GAH69751.1"/>
    </source>
</evidence>
<protein>
    <submittedName>
        <fullName evidence="1">Uncharacterized protein</fullName>
    </submittedName>
</protein>
<comment type="caution">
    <text evidence="1">The sequence shown here is derived from an EMBL/GenBank/DDBJ whole genome shotgun (WGS) entry which is preliminary data.</text>
</comment>
<reference evidence="1" key="1">
    <citation type="journal article" date="2014" name="Front. Microbiol.">
        <title>High frequency of phylogenetically diverse reductive dehalogenase-homologous genes in deep subseafloor sedimentary metagenomes.</title>
        <authorList>
            <person name="Kawai M."/>
            <person name="Futagami T."/>
            <person name="Toyoda A."/>
            <person name="Takaki Y."/>
            <person name="Nishi S."/>
            <person name="Hori S."/>
            <person name="Arai W."/>
            <person name="Tsubouchi T."/>
            <person name="Morono Y."/>
            <person name="Uchiyama I."/>
            <person name="Ito T."/>
            <person name="Fujiyama A."/>
            <person name="Inagaki F."/>
            <person name="Takami H."/>
        </authorList>
    </citation>
    <scope>NUCLEOTIDE SEQUENCE</scope>
    <source>
        <strain evidence="1">Expedition CK06-06</strain>
    </source>
</reference>
<proteinExistence type="predicted"/>
<gene>
    <name evidence="1" type="ORF">S03H2_41409</name>
</gene>
<sequence>VDGPMKIKAYAMKSCLNCRNADVFTVLDHALFPLDTIMVECLQYTSKNVEIKIMNECPSWEKKG</sequence>
<feature type="non-terminal residue" evidence="1">
    <location>
        <position position="1"/>
    </location>
</feature>
<accession>X1HHV9</accession>
<dbReference type="EMBL" id="BARU01025722">
    <property type="protein sequence ID" value="GAH69751.1"/>
    <property type="molecule type" value="Genomic_DNA"/>
</dbReference>
<organism evidence="1">
    <name type="scientific">marine sediment metagenome</name>
    <dbReference type="NCBI Taxonomy" id="412755"/>
    <lineage>
        <taxon>unclassified sequences</taxon>
        <taxon>metagenomes</taxon>
        <taxon>ecological metagenomes</taxon>
    </lineage>
</organism>